<feature type="region of interest" description="Disordered" evidence="8">
    <location>
        <begin position="342"/>
        <end position="381"/>
    </location>
</feature>
<comment type="function">
    <text evidence="6">HflC and HflK could encode or regulate a protease.</text>
</comment>
<evidence type="ECO:0000256" key="6">
    <source>
        <dbReference type="RuleBase" id="RU364113"/>
    </source>
</evidence>
<evidence type="ECO:0000256" key="1">
    <source>
        <dbReference type="ARBA" id="ARBA00004167"/>
    </source>
</evidence>
<dbReference type="InterPro" id="IPR001107">
    <property type="entry name" value="Band_7"/>
</dbReference>
<keyword evidence="11" id="KW-1185">Reference proteome</keyword>
<comment type="similarity">
    <text evidence="2 6">Belongs to the band 7/mec-2 family. HflK subfamily.</text>
</comment>
<dbReference type="Pfam" id="PF01145">
    <property type="entry name" value="Band_7"/>
    <property type="match status" value="1"/>
</dbReference>
<feature type="transmembrane region" description="Helical" evidence="6">
    <location>
        <begin position="49"/>
        <end position="69"/>
    </location>
</feature>
<accession>A0ABS1DGK1</accession>
<dbReference type="SUPFAM" id="SSF117892">
    <property type="entry name" value="Band 7/SPFH domain"/>
    <property type="match status" value="1"/>
</dbReference>
<comment type="subunit">
    <text evidence="6">HflC and HflK may interact to form a multimeric complex.</text>
</comment>
<comment type="subcellular location">
    <subcellularLocation>
        <location evidence="1">Membrane</location>
        <topology evidence="1">Single-pass membrane protein</topology>
    </subcellularLocation>
</comment>
<keyword evidence="7" id="KW-0175">Coiled coil</keyword>
<dbReference type="GO" id="GO:0006508">
    <property type="term" value="P:proteolysis"/>
    <property type="evidence" value="ECO:0007669"/>
    <property type="project" value="UniProtKB-KW"/>
</dbReference>
<evidence type="ECO:0000256" key="2">
    <source>
        <dbReference type="ARBA" id="ARBA00006971"/>
    </source>
</evidence>
<keyword evidence="4 6" id="KW-1133">Transmembrane helix</keyword>
<evidence type="ECO:0000256" key="7">
    <source>
        <dbReference type="SAM" id="Coils"/>
    </source>
</evidence>
<evidence type="ECO:0000256" key="5">
    <source>
        <dbReference type="ARBA" id="ARBA00023136"/>
    </source>
</evidence>
<dbReference type="Pfam" id="PF12221">
    <property type="entry name" value="HflK_N"/>
    <property type="match status" value="1"/>
</dbReference>
<dbReference type="PANTHER" id="PTHR43327:SF2">
    <property type="entry name" value="MODULATOR OF FTSH PROTEASE HFLK"/>
    <property type="match status" value="1"/>
</dbReference>
<evidence type="ECO:0000313" key="11">
    <source>
        <dbReference type="Proteomes" id="UP001296873"/>
    </source>
</evidence>
<keyword evidence="5 6" id="KW-0472">Membrane</keyword>
<dbReference type="NCBIfam" id="TIGR01933">
    <property type="entry name" value="hflK"/>
    <property type="match status" value="1"/>
</dbReference>
<sequence length="381" mass="41973">MTAVLTAHSQAPGGQRPPDFDDLVRKAQDRLKKILPGGSGTGGGLGGRGIALIAAVLIGIWFLSGFYRVQTDQQGVVLRFGEWVNTTQPGLNWHLPYPIETVLTPSVERINQINVGFREVGGPAGSNQRDVKSESLMLTGDQNIIDINFTVQWKISDAGRYLFNIRDPEGTVKIAAESAMREVIGRTDIQPALTEARAEIENRTKELLQEILTNYESGILITGLKLQNVQPPEPVIDAFNDVQRALQDRDRLRNEAQAYRNDLIPKARGQAQKMILEAEAYRERIINEAQGEAQRFEQVLAAYKQNPAVTKKRMYLETMQNVYARTDKVLMDAGSTGGTVPYLPLDQLRNRMTGGNPSDQTGTWRRGSPTGGGGSSNATTN</sequence>
<dbReference type="InterPro" id="IPR020980">
    <property type="entry name" value="Membrane_HflK_N"/>
</dbReference>
<feature type="coiled-coil region" evidence="7">
    <location>
        <begin position="235"/>
        <end position="262"/>
    </location>
</feature>
<dbReference type="SMART" id="SM00244">
    <property type="entry name" value="PHB"/>
    <property type="match status" value="1"/>
</dbReference>
<evidence type="ECO:0000256" key="4">
    <source>
        <dbReference type="ARBA" id="ARBA00022989"/>
    </source>
</evidence>
<evidence type="ECO:0000256" key="3">
    <source>
        <dbReference type="ARBA" id="ARBA00022692"/>
    </source>
</evidence>
<keyword evidence="10" id="KW-0378">Hydrolase</keyword>
<proteinExistence type="inferred from homology"/>
<dbReference type="GO" id="GO:0008233">
    <property type="term" value="F:peptidase activity"/>
    <property type="evidence" value="ECO:0007669"/>
    <property type="project" value="UniProtKB-KW"/>
</dbReference>
<dbReference type="EMBL" id="NRRL01000054">
    <property type="protein sequence ID" value="MBK1669600.1"/>
    <property type="molecule type" value="Genomic_DNA"/>
</dbReference>
<keyword evidence="3 6" id="KW-0812">Transmembrane</keyword>
<keyword evidence="10" id="KW-0645">Protease</keyword>
<gene>
    <name evidence="10" type="primary">hflK</name>
    <name evidence="10" type="ORF">CKO28_16295</name>
</gene>
<protein>
    <recommendedName>
        <fullName evidence="6">Protein HflK</fullName>
    </recommendedName>
</protein>
<evidence type="ECO:0000259" key="9">
    <source>
        <dbReference type="SMART" id="SM00244"/>
    </source>
</evidence>
<evidence type="ECO:0000313" key="10">
    <source>
        <dbReference type="EMBL" id="MBK1669600.1"/>
    </source>
</evidence>
<dbReference type="InterPro" id="IPR050710">
    <property type="entry name" value="Band7/mec-2_domain"/>
</dbReference>
<feature type="domain" description="Band 7" evidence="9">
    <location>
        <begin position="64"/>
        <end position="243"/>
    </location>
</feature>
<dbReference type="InterPro" id="IPR036013">
    <property type="entry name" value="Band_7/SPFH_dom_sf"/>
</dbReference>
<reference evidence="10 11" key="1">
    <citation type="journal article" date="2020" name="Microorganisms">
        <title>Osmotic Adaptation and Compatible Solute Biosynthesis of Phototrophic Bacteria as Revealed from Genome Analyses.</title>
        <authorList>
            <person name="Imhoff J.F."/>
            <person name="Rahn T."/>
            <person name="Kunzel S."/>
            <person name="Keller A."/>
            <person name="Neulinger S.C."/>
        </authorList>
    </citation>
    <scope>NUCLEOTIDE SEQUENCE [LARGE SCALE GENOMIC DNA]</scope>
    <source>
        <strain evidence="10 11">DSM 9895</strain>
    </source>
</reference>
<dbReference type="Proteomes" id="UP001296873">
    <property type="component" value="Unassembled WGS sequence"/>
</dbReference>
<comment type="caution">
    <text evidence="10">The sequence shown here is derived from an EMBL/GenBank/DDBJ whole genome shotgun (WGS) entry which is preliminary data.</text>
</comment>
<evidence type="ECO:0000256" key="8">
    <source>
        <dbReference type="SAM" id="MobiDB-lite"/>
    </source>
</evidence>
<dbReference type="CDD" id="cd03404">
    <property type="entry name" value="SPFH_HflK"/>
    <property type="match status" value="1"/>
</dbReference>
<dbReference type="PANTHER" id="PTHR43327">
    <property type="entry name" value="STOMATIN-LIKE PROTEIN 2, MITOCHONDRIAL"/>
    <property type="match status" value="1"/>
</dbReference>
<name>A0ABS1DGK1_9PROT</name>
<dbReference type="Gene3D" id="3.30.479.30">
    <property type="entry name" value="Band 7 domain"/>
    <property type="match status" value="1"/>
</dbReference>
<organism evidence="10 11">
    <name type="scientific">Rhodovibrio sodomensis</name>
    <dbReference type="NCBI Taxonomy" id="1088"/>
    <lineage>
        <taxon>Bacteria</taxon>
        <taxon>Pseudomonadati</taxon>
        <taxon>Pseudomonadota</taxon>
        <taxon>Alphaproteobacteria</taxon>
        <taxon>Rhodospirillales</taxon>
        <taxon>Rhodovibrionaceae</taxon>
        <taxon>Rhodovibrio</taxon>
    </lineage>
</organism>
<dbReference type="InterPro" id="IPR010201">
    <property type="entry name" value="HflK"/>
</dbReference>